<feature type="transmembrane region" description="Helical" evidence="2">
    <location>
        <begin position="157"/>
        <end position="180"/>
    </location>
</feature>
<evidence type="ECO:0000313" key="3">
    <source>
        <dbReference type="EMBL" id="KAK7533597.1"/>
    </source>
</evidence>
<organism evidence="3 4">
    <name type="scientific">Phyllosticta citricarpa</name>
    <dbReference type="NCBI Taxonomy" id="55181"/>
    <lineage>
        <taxon>Eukaryota</taxon>
        <taxon>Fungi</taxon>
        <taxon>Dikarya</taxon>
        <taxon>Ascomycota</taxon>
        <taxon>Pezizomycotina</taxon>
        <taxon>Dothideomycetes</taxon>
        <taxon>Dothideomycetes incertae sedis</taxon>
        <taxon>Botryosphaeriales</taxon>
        <taxon>Phyllostictaceae</taxon>
        <taxon>Phyllosticta</taxon>
    </lineage>
</organism>
<dbReference type="Proteomes" id="UP001365128">
    <property type="component" value="Unassembled WGS sequence"/>
</dbReference>
<feature type="compositionally biased region" description="Basic and acidic residues" evidence="1">
    <location>
        <begin position="106"/>
        <end position="115"/>
    </location>
</feature>
<proteinExistence type="predicted"/>
<feature type="compositionally biased region" description="Low complexity" evidence="1">
    <location>
        <begin position="72"/>
        <end position="85"/>
    </location>
</feature>
<comment type="caution">
    <text evidence="3">The sequence shown here is derived from an EMBL/GenBank/DDBJ whole genome shotgun (WGS) entry which is preliminary data.</text>
</comment>
<dbReference type="EMBL" id="JBBPDW010000045">
    <property type="protein sequence ID" value="KAK7533597.1"/>
    <property type="molecule type" value="Genomic_DNA"/>
</dbReference>
<keyword evidence="2" id="KW-0812">Transmembrane</keyword>
<keyword evidence="4" id="KW-1185">Reference proteome</keyword>
<protein>
    <submittedName>
        <fullName evidence="3">Uncharacterized protein</fullName>
    </submittedName>
</protein>
<gene>
    <name evidence="3" type="ORF">IWX46DRAFT_613045</name>
</gene>
<keyword evidence="2" id="KW-0472">Membrane</keyword>
<name>A0ABR1LIQ0_9PEZI</name>
<keyword evidence="2" id="KW-1133">Transmembrane helix</keyword>
<feature type="region of interest" description="Disordered" evidence="1">
    <location>
        <begin position="72"/>
        <end position="151"/>
    </location>
</feature>
<evidence type="ECO:0000256" key="1">
    <source>
        <dbReference type="SAM" id="MobiDB-lite"/>
    </source>
</evidence>
<sequence>MCSTIGHVCVVRGLKQSIHPSISSIDDGRLTMAVSTASGWGRSGQGLQALRHRVLSSIVLCCFFSTSSFTTTSQTPTRIINPTPTRTKRKRISPPPPSTLPLTTKSPKEPNKETRTTPIPVPPNFKETLALSPQPSGAQDPAPRPKPKKKKSQSIKVWRCITAIVIIAFRGVGAACLLLISFTNSRCGRWVGEHCHDV</sequence>
<accession>A0ABR1LIQ0</accession>
<reference evidence="3 4" key="1">
    <citation type="submission" date="2024-04" db="EMBL/GenBank/DDBJ databases">
        <title>Phyllosticta paracitricarpa is synonymous to the EU quarantine fungus P. citricarpa based on phylogenomic analyses.</title>
        <authorList>
            <consortium name="Lawrence Berkeley National Laboratory"/>
            <person name="Van Ingen-Buijs V.A."/>
            <person name="Van Westerhoven A.C."/>
            <person name="Haridas S."/>
            <person name="Skiadas P."/>
            <person name="Martin F."/>
            <person name="Groenewald J.Z."/>
            <person name="Crous P.W."/>
            <person name="Seidl M.F."/>
        </authorList>
    </citation>
    <scope>NUCLEOTIDE SEQUENCE [LARGE SCALE GENOMIC DNA]</scope>
    <source>
        <strain evidence="3 4">CBS 122670</strain>
    </source>
</reference>
<evidence type="ECO:0000256" key="2">
    <source>
        <dbReference type="SAM" id="Phobius"/>
    </source>
</evidence>
<evidence type="ECO:0000313" key="4">
    <source>
        <dbReference type="Proteomes" id="UP001365128"/>
    </source>
</evidence>